<comment type="pathway">
    <text evidence="4">Protein modification; protein glycosylation.</text>
</comment>
<dbReference type="PANTHER" id="PTHR43398">
    <property type="entry name" value="DOLICHOL-PHOSPHATE MANNOSYLTRANSFERASE SUBUNIT 1"/>
    <property type="match status" value="1"/>
</dbReference>
<dbReference type="InterPro" id="IPR029044">
    <property type="entry name" value="Nucleotide-diphossugar_trans"/>
</dbReference>
<organism evidence="7 8">
    <name type="scientific">Prorocentrum cordatum</name>
    <dbReference type="NCBI Taxonomy" id="2364126"/>
    <lineage>
        <taxon>Eukaryota</taxon>
        <taxon>Sar</taxon>
        <taxon>Alveolata</taxon>
        <taxon>Dinophyceae</taxon>
        <taxon>Prorocentrales</taxon>
        <taxon>Prorocentraceae</taxon>
        <taxon>Prorocentrum</taxon>
    </lineage>
</organism>
<dbReference type="InterPro" id="IPR001173">
    <property type="entry name" value="Glyco_trans_2-like"/>
</dbReference>
<dbReference type="InterPro" id="IPR039528">
    <property type="entry name" value="DPM1-like"/>
</dbReference>
<feature type="region of interest" description="Disordered" evidence="5">
    <location>
        <begin position="1"/>
        <end position="49"/>
    </location>
</feature>
<comment type="catalytic activity">
    <reaction evidence="4">
        <text>a di-trans,poly-cis-dolichyl phosphate + GDP-alpha-D-mannose = a di-trans,poly-cis-dolichyl beta-D-mannosyl phosphate + GDP</text>
        <dbReference type="Rhea" id="RHEA:21184"/>
        <dbReference type="Rhea" id="RHEA-COMP:19498"/>
        <dbReference type="Rhea" id="RHEA-COMP:19501"/>
        <dbReference type="ChEBI" id="CHEBI:57527"/>
        <dbReference type="ChEBI" id="CHEBI:57683"/>
        <dbReference type="ChEBI" id="CHEBI:58189"/>
        <dbReference type="ChEBI" id="CHEBI:58211"/>
    </reaction>
</comment>
<keyword evidence="8" id="KW-1185">Reference proteome</keyword>
<evidence type="ECO:0000313" key="7">
    <source>
        <dbReference type="EMBL" id="CAK0896885.1"/>
    </source>
</evidence>
<feature type="compositionally biased region" description="Gly residues" evidence="5">
    <location>
        <begin position="38"/>
        <end position="47"/>
    </location>
</feature>
<reference evidence="7" key="1">
    <citation type="submission" date="2023-10" db="EMBL/GenBank/DDBJ databases">
        <authorList>
            <person name="Chen Y."/>
            <person name="Shah S."/>
            <person name="Dougan E. K."/>
            <person name="Thang M."/>
            <person name="Chan C."/>
        </authorList>
    </citation>
    <scope>NUCLEOTIDE SEQUENCE [LARGE SCALE GENOMIC DNA]</scope>
</reference>
<dbReference type="SUPFAM" id="SSF53448">
    <property type="entry name" value="Nucleotide-diphospho-sugar transferases"/>
    <property type="match status" value="1"/>
</dbReference>
<feature type="non-terminal residue" evidence="7">
    <location>
        <position position="1"/>
    </location>
</feature>
<comment type="similarity">
    <text evidence="1 4">Belongs to the glycosyltransferase 2 family.</text>
</comment>
<comment type="subunit">
    <text evidence="4">Component of the dolichol-phosphate mannose (DPM) synthase complex.</text>
</comment>
<dbReference type="Gene3D" id="3.90.550.10">
    <property type="entry name" value="Spore Coat Polysaccharide Biosynthesis Protein SpsA, Chain A"/>
    <property type="match status" value="1"/>
</dbReference>
<evidence type="ECO:0000313" key="8">
    <source>
        <dbReference type="Proteomes" id="UP001189429"/>
    </source>
</evidence>
<keyword evidence="2 4" id="KW-0328">Glycosyltransferase</keyword>
<dbReference type="EMBL" id="CAUYUJ010020254">
    <property type="protein sequence ID" value="CAK0896885.1"/>
    <property type="molecule type" value="Genomic_DNA"/>
</dbReference>
<evidence type="ECO:0000256" key="5">
    <source>
        <dbReference type="SAM" id="MobiDB-lite"/>
    </source>
</evidence>
<comment type="subcellular location">
    <subcellularLocation>
        <location evidence="4">Endoplasmic reticulum</location>
    </subcellularLocation>
</comment>
<feature type="compositionally biased region" description="Low complexity" evidence="5">
    <location>
        <begin position="24"/>
        <end position="35"/>
    </location>
</feature>
<keyword evidence="3 4" id="KW-0808">Transferase</keyword>
<protein>
    <recommendedName>
        <fullName evidence="4">Dolichol-phosphate mannosyltransferase subunit 1</fullName>
        <ecNumber evidence="4">2.4.1.83</ecNumber>
    </recommendedName>
</protein>
<evidence type="ECO:0000256" key="3">
    <source>
        <dbReference type="ARBA" id="ARBA00022679"/>
    </source>
</evidence>
<gene>
    <name evidence="7" type="ORF">PCOR1329_LOCUS75225</name>
</gene>
<feature type="non-terminal residue" evidence="7">
    <location>
        <position position="319"/>
    </location>
</feature>
<evidence type="ECO:0000256" key="2">
    <source>
        <dbReference type="ARBA" id="ARBA00022676"/>
    </source>
</evidence>
<proteinExistence type="inferred from homology"/>
<dbReference type="Proteomes" id="UP001189429">
    <property type="component" value="Unassembled WGS sequence"/>
</dbReference>
<dbReference type="CDD" id="cd06442">
    <property type="entry name" value="DPM1_like"/>
    <property type="match status" value="1"/>
</dbReference>
<evidence type="ECO:0000256" key="1">
    <source>
        <dbReference type="ARBA" id="ARBA00006739"/>
    </source>
</evidence>
<dbReference type="Pfam" id="PF00535">
    <property type="entry name" value="Glycos_transf_2"/>
    <property type="match status" value="1"/>
</dbReference>
<keyword evidence="4" id="KW-0256">Endoplasmic reticulum</keyword>
<name>A0ABN9XBG0_9DINO</name>
<dbReference type="PANTHER" id="PTHR43398:SF1">
    <property type="entry name" value="DOLICHOL-PHOSPHATE MANNOSYLTRANSFERASE SUBUNIT 1"/>
    <property type="match status" value="1"/>
</dbReference>
<evidence type="ECO:0000256" key="4">
    <source>
        <dbReference type="RuleBase" id="RU365083"/>
    </source>
</evidence>
<accession>A0ABN9XBG0</accession>
<comment type="caution">
    <text evidence="7">The sequence shown here is derived from an EMBL/GenBank/DDBJ whole genome shotgun (WGS) entry which is preliminary data.</text>
</comment>
<sequence length="319" mass="34223">PRQPAARSRPGLERARHAAPFPVSSAEAAGMSADGARARGGAGGGSAGETRKALSVIVPTYNEVENIRPLCERLFKAVKDAGLTTELVVVDDESAGSDETARIVRELGEQGFPVRIHCRKRVEGRGLSSAVLLGFQMAKHDVVLCMDADLQHEPESVPAVAEPVLSGSAEFSIGSRHVAGGGLGFEWSKFRQLVSWGATLLAWPVAASTDPMSGFFCTSKPVLGRAEGRLNLIGFKIGLEIMARCRCHPVKDVAITFQERNAGESKLSAKQYQLYLQQLAGLYVDWGSASIFGRCLRLRPSSLRRFLLPPFLSSSSSSS</sequence>
<evidence type="ECO:0000259" key="6">
    <source>
        <dbReference type="Pfam" id="PF00535"/>
    </source>
</evidence>
<dbReference type="EC" id="2.4.1.83" evidence="4"/>
<comment type="function">
    <text evidence="4">Transfers mannose from GDP-mannose to dolichol monophosphate to form dolichol phosphate mannose (Dol-P-Man) which is the mannosyl donor in pathways leading to N-glycosylation, glycosyl phosphatidylinositol membrane anchoring, and O-mannosylation of proteins.</text>
</comment>
<feature type="domain" description="Glycosyltransferase 2-like" evidence="6">
    <location>
        <begin position="55"/>
        <end position="189"/>
    </location>
</feature>